<proteinExistence type="predicted"/>
<comment type="caution">
    <text evidence="2">The sequence shown here is derived from an EMBL/GenBank/DDBJ whole genome shotgun (WGS) entry which is preliminary data.</text>
</comment>
<sequence>MGERVILQTDGRFDYALREAGTLEGWQEHVAALAVGNSRLALSISAAFAAPLLYPTGSESGGFHLRGASSTGKSTALVVAGSVWGGGGIRGYVRTWRSTANGLEAMAEGHCDTLLCLDELGQVDPREAGQIAYMLANGSGKIRAGRDGGARRVAEWRLLFLSSGEISLADKIAEDGRGRRVAAGQEVRIVDVAADAGAGLGLFENLHGFPTADAFARHLKMKAGEFYGTACRAYLRFLAKRFDDIAPTVKGFADEFMRESVPAGADGQVSRVAGRFALVAAGGEMATAYGVLPWQPGEATNAASRCFRDWLAARGGLEPAEEREAIAAVRRFIEMHGTSRFEPMGESGEGESVVRTVNRVGFRRADAAGGTDYFVLPEAWRTEVCPGLDPVTVAKALLKRGFLIGKDGKLQDQKRLPGFAKPVRCYHVASAILSDGGDHA</sequence>
<organism evidence="2 3">
    <name type="scientific">Azospirillum oleiclasticum</name>
    <dbReference type="NCBI Taxonomy" id="2735135"/>
    <lineage>
        <taxon>Bacteria</taxon>
        <taxon>Pseudomonadati</taxon>
        <taxon>Pseudomonadota</taxon>
        <taxon>Alphaproteobacteria</taxon>
        <taxon>Rhodospirillales</taxon>
        <taxon>Azospirillaceae</taxon>
        <taxon>Azospirillum</taxon>
    </lineage>
</organism>
<evidence type="ECO:0000313" key="2">
    <source>
        <dbReference type="EMBL" id="NYZ21718.1"/>
    </source>
</evidence>
<reference evidence="2 3" key="1">
    <citation type="submission" date="2020-05" db="EMBL/GenBank/DDBJ databases">
        <title>Azospirillum oleiclasticum sp. nov, a nitrogen-fixing and heavy crude oil-emulsifying bacterium isolated from the crude oil of Yumen Oilfield.</title>
        <authorList>
            <person name="Wu D."/>
            <person name="Cai M."/>
            <person name="Zhang X."/>
        </authorList>
    </citation>
    <scope>NUCLEOTIDE SEQUENCE [LARGE SCALE GENOMIC DNA]</scope>
    <source>
        <strain evidence="2 3">ROY-1-1-2</strain>
    </source>
</reference>
<evidence type="ECO:0000259" key="1">
    <source>
        <dbReference type="Pfam" id="PF06048"/>
    </source>
</evidence>
<keyword evidence="3" id="KW-1185">Reference proteome</keyword>
<dbReference type="Pfam" id="PF06048">
    <property type="entry name" value="DUF927"/>
    <property type="match status" value="1"/>
</dbReference>
<dbReference type="InterPro" id="IPR009270">
    <property type="entry name" value="DUF927"/>
</dbReference>
<name>A0ABX2TBT7_9PROT</name>
<dbReference type="Proteomes" id="UP000584642">
    <property type="component" value="Unassembled WGS sequence"/>
</dbReference>
<gene>
    <name evidence="2" type="ORF">HND93_18545</name>
</gene>
<feature type="domain" description="DUF927" evidence="1">
    <location>
        <begin position="3"/>
        <end position="153"/>
    </location>
</feature>
<evidence type="ECO:0000313" key="3">
    <source>
        <dbReference type="Proteomes" id="UP000584642"/>
    </source>
</evidence>
<protein>
    <submittedName>
        <fullName evidence="2">DUF927 domain-containing protein</fullName>
    </submittedName>
</protein>
<accession>A0ABX2TBT7</accession>
<dbReference type="EMBL" id="JABFDB010000013">
    <property type="protein sequence ID" value="NYZ21718.1"/>
    <property type="molecule type" value="Genomic_DNA"/>
</dbReference>
<dbReference type="RefSeq" id="WP_180283495.1">
    <property type="nucleotide sequence ID" value="NZ_JABFDB010000013.1"/>
</dbReference>